<dbReference type="EMBL" id="CP007536">
    <property type="protein sequence ID" value="AIC15921.1"/>
    <property type="molecule type" value="Genomic_DNA"/>
</dbReference>
<dbReference type="Proteomes" id="UP000027093">
    <property type="component" value="Chromosome"/>
</dbReference>
<dbReference type="GO" id="GO:0005975">
    <property type="term" value="P:carbohydrate metabolic process"/>
    <property type="evidence" value="ECO:0007669"/>
    <property type="project" value="InterPro"/>
</dbReference>
<dbReference type="GO" id="GO:0016810">
    <property type="term" value="F:hydrolase activity, acting on carbon-nitrogen (but not peptide) bonds"/>
    <property type="evidence" value="ECO:0007669"/>
    <property type="project" value="InterPro"/>
</dbReference>
<dbReference type="AlphaFoldDB" id="A0A060HR03"/>
<dbReference type="RefSeq" id="WP_158435149.1">
    <property type="nucleotide sequence ID" value="NZ_CP007536.1"/>
</dbReference>
<feature type="compositionally biased region" description="Gly residues" evidence="1">
    <location>
        <begin position="317"/>
        <end position="336"/>
    </location>
</feature>
<dbReference type="InterPro" id="IPR002509">
    <property type="entry name" value="NODB_dom"/>
</dbReference>
<protein>
    <recommendedName>
        <fullName evidence="2">NodB homology domain-containing protein</fullName>
    </recommendedName>
</protein>
<evidence type="ECO:0000313" key="3">
    <source>
        <dbReference type="EMBL" id="AIC15921.1"/>
    </source>
</evidence>
<accession>A0A060HR03</accession>
<proteinExistence type="predicted"/>
<dbReference type="GeneID" id="74946937"/>
<dbReference type="InterPro" id="IPR011330">
    <property type="entry name" value="Glyco_hydro/deAcase_b/a-brl"/>
</dbReference>
<feature type="domain" description="NodB homology" evidence="2">
    <location>
        <begin position="106"/>
        <end position="182"/>
    </location>
</feature>
<keyword evidence="4" id="KW-1185">Reference proteome</keyword>
<evidence type="ECO:0000256" key="1">
    <source>
        <dbReference type="SAM" id="MobiDB-lite"/>
    </source>
</evidence>
<feature type="region of interest" description="Disordered" evidence="1">
    <location>
        <begin position="1"/>
        <end position="25"/>
    </location>
</feature>
<feature type="compositionally biased region" description="Low complexity" evidence="1">
    <location>
        <begin position="337"/>
        <end position="346"/>
    </location>
</feature>
<evidence type="ECO:0000313" key="4">
    <source>
        <dbReference type="Proteomes" id="UP000027093"/>
    </source>
</evidence>
<feature type="region of interest" description="Disordered" evidence="1">
    <location>
        <begin position="317"/>
        <end position="346"/>
    </location>
</feature>
<dbReference type="KEGG" id="nvn:NVIE_016680"/>
<feature type="compositionally biased region" description="Low complexity" evidence="1">
    <location>
        <begin position="15"/>
        <end position="25"/>
    </location>
</feature>
<name>A0A060HR03_9ARCH</name>
<sequence>MSTRHNLSGRGGRTRTGPPTTTTRKSVAAVTAALVLVLGILVSVPRSAHAEENPDACNCVIFRLDDIQDSWLNTVQVELMDRFIEEDKKLNVGVIMNFLGEDESVVDKVQEGLDSGNFEIVNHGWNHVAYNALTAQEQHDTLVQADEKIVSLWGADAVAFIPPYHEYNEDTLAALEDLDMKIISAEFSLELPSIYHHGDPGNPDNKIYKAMPDSDIKDQYGIYHLPQAAEFFAHDGGTPTKVPLETLIEEIEDSISTYGYAVVTLHPSDFAIKDENDEPTNEVSTSELEDLDALLAEIDNSGYATKTFSEAIQFGSSGGNGGNGNGNGDNGDGNGNGSNNNGSTDNDISQRVARLVESMMDKAKKIAAEGIPSDDQIPDELIKYRMFDLARWGGPEFSAALYLTDLVPSLNWNKLTEKQQIYYIEKMMGYI</sequence>
<dbReference type="Pfam" id="PF01522">
    <property type="entry name" value="Polysacc_deac_1"/>
    <property type="match status" value="1"/>
</dbReference>
<dbReference type="OrthoDB" id="306789at2157"/>
<dbReference type="STRING" id="926571.NVIE_016680"/>
<dbReference type="HOGENOM" id="CLU_635567_0_0_2"/>
<organism evidence="3 4">
    <name type="scientific">Nitrososphaera viennensis EN76</name>
    <dbReference type="NCBI Taxonomy" id="926571"/>
    <lineage>
        <taxon>Archaea</taxon>
        <taxon>Nitrososphaerota</taxon>
        <taxon>Nitrososphaeria</taxon>
        <taxon>Nitrososphaerales</taxon>
        <taxon>Nitrososphaeraceae</taxon>
        <taxon>Nitrososphaera</taxon>
    </lineage>
</organism>
<reference evidence="3 4" key="1">
    <citation type="journal article" date="2014" name="Int. J. Syst. Evol. Microbiol.">
        <title>Nitrososphaera viennensis gen. nov., sp. nov., an aerobic and mesophilic, ammonia-oxidizing archaeon from soil and a member of the archaeal phylum Thaumarchaeota.</title>
        <authorList>
            <person name="Stieglmeier M."/>
            <person name="Klingl A."/>
            <person name="Alves R.J."/>
            <person name="Rittmann S.K."/>
            <person name="Melcher M."/>
            <person name="Leisch N."/>
            <person name="Schleper C."/>
        </authorList>
    </citation>
    <scope>NUCLEOTIDE SEQUENCE [LARGE SCALE GENOMIC DNA]</scope>
    <source>
        <strain evidence="3">EN76</strain>
    </source>
</reference>
<gene>
    <name evidence="3" type="ORF">NVIE_016680</name>
</gene>
<dbReference type="SUPFAM" id="SSF88713">
    <property type="entry name" value="Glycoside hydrolase/deacetylase"/>
    <property type="match status" value="1"/>
</dbReference>
<dbReference type="Gene3D" id="3.20.20.370">
    <property type="entry name" value="Glycoside hydrolase/deacetylase"/>
    <property type="match status" value="1"/>
</dbReference>
<evidence type="ECO:0000259" key="2">
    <source>
        <dbReference type="Pfam" id="PF01522"/>
    </source>
</evidence>